<dbReference type="Gene3D" id="3.30.70.1320">
    <property type="entry name" value="Multidrug efflux transporter AcrB pore domain like"/>
    <property type="match status" value="1"/>
</dbReference>
<gene>
    <name evidence="3" type="ORF">EHQ76_00485</name>
</gene>
<proteinExistence type="predicted"/>
<dbReference type="GO" id="GO:0042910">
    <property type="term" value="F:xenobiotic transmembrane transporter activity"/>
    <property type="evidence" value="ECO:0007669"/>
    <property type="project" value="TreeGrafter"/>
</dbReference>
<evidence type="ECO:0000256" key="1">
    <source>
        <dbReference type="SAM" id="MobiDB-lite"/>
    </source>
</evidence>
<dbReference type="RefSeq" id="WP_135669275.1">
    <property type="nucleotide sequence ID" value="NZ_RQGN01000003.1"/>
</dbReference>
<protein>
    <submittedName>
        <fullName evidence="3">Efflux RND transporter permease subunit</fullName>
    </submittedName>
</protein>
<feature type="transmembrane region" description="Helical" evidence="2">
    <location>
        <begin position="458"/>
        <end position="478"/>
    </location>
</feature>
<organism evidence="3 4">
    <name type="scientific">Leptospira barantonii</name>
    <dbReference type="NCBI Taxonomy" id="2023184"/>
    <lineage>
        <taxon>Bacteria</taxon>
        <taxon>Pseudomonadati</taxon>
        <taxon>Spirochaetota</taxon>
        <taxon>Spirochaetia</taxon>
        <taxon>Leptospirales</taxon>
        <taxon>Leptospiraceae</taxon>
        <taxon>Leptospira</taxon>
    </lineage>
</organism>
<evidence type="ECO:0000313" key="4">
    <source>
        <dbReference type="Proteomes" id="UP000298429"/>
    </source>
</evidence>
<evidence type="ECO:0000313" key="3">
    <source>
        <dbReference type="EMBL" id="TGM10163.1"/>
    </source>
</evidence>
<keyword evidence="2" id="KW-1133">Transmembrane helix</keyword>
<dbReference type="Gene3D" id="3.30.2090.10">
    <property type="entry name" value="Multidrug efflux transporter AcrB TolC docking domain, DN and DC subdomains"/>
    <property type="match status" value="2"/>
</dbReference>
<comment type="caution">
    <text evidence="3">The sequence shown here is derived from an EMBL/GenBank/DDBJ whole genome shotgun (WGS) entry which is preliminary data.</text>
</comment>
<feature type="transmembrane region" description="Helical" evidence="2">
    <location>
        <begin position="917"/>
        <end position="937"/>
    </location>
</feature>
<feature type="transmembrane region" description="Helical" evidence="2">
    <location>
        <begin position="12"/>
        <end position="33"/>
    </location>
</feature>
<dbReference type="Gene3D" id="3.30.70.1440">
    <property type="entry name" value="Multidrug efflux transporter AcrB pore domain"/>
    <property type="match status" value="1"/>
</dbReference>
<dbReference type="PANTHER" id="PTHR32063:SF0">
    <property type="entry name" value="SWARMING MOTILITY PROTEIN SWRC"/>
    <property type="match status" value="1"/>
</dbReference>
<dbReference type="OrthoDB" id="366306at2"/>
<dbReference type="PRINTS" id="PR00702">
    <property type="entry name" value="ACRIFLAVINRP"/>
</dbReference>
<dbReference type="Pfam" id="PF00873">
    <property type="entry name" value="ACR_tran"/>
    <property type="match status" value="1"/>
</dbReference>
<dbReference type="PANTHER" id="PTHR32063">
    <property type="match status" value="1"/>
</dbReference>
<feature type="transmembrane region" description="Helical" evidence="2">
    <location>
        <begin position="989"/>
        <end position="1008"/>
    </location>
</feature>
<dbReference type="SUPFAM" id="SSF82866">
    <property type="entry name" value="Multidrug efflux transporter AcrB transmembrane domain"/>
    <property type="match status" value="2"/>
</dbReference>
<feature type="transmembrane region" description="Helical" evidence="2">
    <location>
        <begin position="557"/>
        <end position="576"/>
    </location>
</feature>
<accession>A0A5F2BUW8</accession>
<dbReference type="SUPFAM" id="SSF82714">
    <property type="entry name" value="Multidrug efflux transporter AcrB TolC docking domain, DN and DC subdomains"/>
    <property type="match status" value="2"/>
</dbReference>
<evidence type="ECO:0000256" key="2">
    <source>
        <dbReference type="SAM" id="Phobius"/>
    </source>
</evidence>
<sequence>MLSAVSIRNPIFSWMMMAAIILFGSVGFSRMGVSQMPDVDFPVVNVSLTLVGANAQVMETDVVDPIEEVLMAVEGVTEVRSISSDGSATVTVELELSRDVDVAVQEIQTKLAQVSNKLPEELDPAVITKSNPDDTPIIWVSVTAVDKTEKEKMLFVKDFLKDKFQKISGVGEIILGGYVDRTINVYLDPIKLSRSEIAVDDIVNTLKEQNLEVPSGRVENRTSEISLRAVGEVPTAEQFGNIFLNSRSGSPLFRSIRLKDIAIVEDGLGEVRRISRFNGVSAVAIGIKKLKGANAVEVGDLIKAKVKELKPKLPQGFDLTVSNDNTGYIRDSVNELEFTLIFSAILTGFVCRLFLGNWKSTGNVLLAIPTSVIGTFLFLYFAGFTINTFTMLGLSLATGIVVDDAIMVLENITRHREMGMSWFDAALEGASEIRFAALAATLAVVAIFLPVAFMKGIIGRYFLEFGVTISVSVLLSLFEALSFTPMRASLYSEEQAKNGKKSILSSVFSVNARETWNLWISKVSIFKRMDPYIERFLDYSTDLYGRSIDFVLNYPRWIVFGSTGLFILSLGFFFLLKKEFIPPQDMGRFIIRARLPLGSSLQRTDEVMKTVEQYLIHRNEIEKYISNVGGFGGTEANTGMFFVTMKEMGHRPKNPKTGREITQGALFGILRKDLKELVPEATFSVQDLSQRGFSAGRGYPVELVLTGPDWQKLSSLSVQILEKLKESKVVLDVDTDYVAGQKELRLVTNREAAALRGVSMANVGNTVGTLMGGKNVSRFTENGRSYDVRVKIQKDKGESIAVLPDISVRNTFGEFVKLKEVISIQEKEALKTITRINRERAIRVFGNPPLALGQTASTEKALEIAKSILPEGYSVAVTGSAKTAKESGNSLTIALLFGILLSYMILASQFNSLKQPLYILLAMPFSFTGALAALYLFGQSFNMYSFIGLILLLGLVKKNSILLVEFVNHVRSTGRDIKQSIKEGCPIRLRPVLMTSFSSIAAAIPPALALGPGAETRIPMAVTILGGMTLSTLITLLVVPAAYYLGEKEKKDEVGTTAKPPTIVFPEPIHKSVHESAHKLAQEPAHKHKKTKK</sequence>
<dbReference type="EMBL" id="RQGN01000003">
    <property type="protein sequence ID" value="TGM10163.1"/>
    <property type="molecule type" value="Genomic_DNA"/>
</dbReference>
<name>A0A5F2BUW8_9LEPT</name>
<dbReference type="Proteomes" id="UP000298429">
    <property type="component" value="Unassembled WGS sequence"/>
</dbReference>
<dbReference type="Gene3D" id="1.20.1640.10">
    <property type="entry name" value="Multidrug efflux transporter AcrB transmembrane domain"/>
    <property type="match status" value="2"/>
</dbReference>
<feature type="transmembrane region" description="Helical" evidence="2">
    <location>
        <begin position="891"/>
        <end position="910"/>
    </location>
</feature>
<dbReference type="Gene3D" id="3.30.70.1430">
    <property type="entry name" value="Multidrug efflux transporter AcrB pore domain"/>
    <property type="match status" value="2"/>
</dbReference>
<dbReference type="InterPro" id="IPR027463">
    <property type="entry name" value="AcrB_DN_DC_subdom"/>
</dbReference>
<feature type="compositionally biased region" description="Basic and acidic residues" evidence="1">
    <location>
        <begin position="1073"/>
        <end position="1085"/>
    </location>
</feature>
<dbReference type="GO" id="GO:0005886">
    <property type="term" value="C:plasma membrane"/>
    <property type="evidence" value="ECO:0007669"/>
    <property type="project" value="TreeGrafter"/>
</dbReference>
<keyword evidence="2" id="KW-0472">Membrane</keyword>
<dbReference type="InterPro" id="IPR001036">
    <property type="entry name" value="Acrflvin-R"/>
</dbReference>
<feature type="region of interest" description="Disordered" evidence="1">
    <location>
        <begin position="1073"/>
        <end position="1093"/>
    </location>
</feature>
<feature type="transmembrane region" description="Helical" evidence="2">
    <location>
        <begin position="338"/>
        <end position="355"/>
    </location>
</feature>
<reference evidence="3 4" key="1">
    <citation type="journal article" date="2019" name="PLoS Negl. Trop. Dis.">
        <title>Revisiting the worldwide diversity of Leptospira species in the environment.</title>
        <authorList>
            <person name="Vincent A.T."/>
            <person name="Schiettekatte O."/>
            <person name="Bourhy P."/>
            <person name="Veyrier F.J."/>
            <person name="Picardeau M."/>
        </authorList>
    </citation>
    <scope>NUCLEOTIDE SEQUENCE [LARGE SCALE GENOMIC DNA]</scope>
    <source>
        <strain evidence="3 4">201702444</strain>
    </source>
</reference>
<dbReference type="AlphaFoldDB" id="A0A5F2BUW8"/>
<feature type="transmembrane region" description="Helical" evidence="2">
    <location>
        <begin position="1020"/>
        <end position="1045"/>
    </location>
</feature>
<dbReference type="SUPFAM" id="SSF82693">
    <property type="entry name" value="Multidrug efflux transporter AcrB pore domain, PN1, PN2, PC1 and PC2 subdomains"/>
    <property type="match status" value="3"/>
</dbReference>
<feature type="transmembrane region" description="Helical" evidence="2">
    <location>
        <begin position="433"/>
        <end position="452"/>
    </location>
</feature>
<keyword evidence="2" id="KW-0812">Transmembrane</keyword>
<feature type="transmembrane region" description="Helical" evidence="2">
    <location>
        <begin position="362"/>
        <end position="383"/>
    </location>
</feature>